<dbReference type="AlphaFoldDB" id="A0A9D3MR14"/>
<dbReference type="GO" id="GO:0003779">
    <property type="term" value="F:actin binding"/>
    <property type="evidence" value="ECO:0007669"/>
    <property type="project" value="TreeGrafter"/>
</dbReference>
<evidence type="ECO:0000256" key="1">
    <source>
        <dbReference type="ARBA" id="ARBA00009126"/>
    </source>
</evidence>
<comment type="caution">
    <text evidence="3">The sequence shown here is derived from an EMBL/GenBank/DDBJ whole genome shotgun (WGS) entry which is preliminary data.</text>
</comment>
<accession>A0A9D3MR14</accession>
<gene>
    <name evidence="3" type="ORF">ANANG_G00072770</name>
</gene>
<evidence type="ECO:0008006" key="5">
    <source>
        <dbReference type="Google" id="ProtNLM"/>
    </source>
</evidence>
<comment type="similarity">
    <text evidence="1">Belongs to the myozenin family.</text>
</comment>
<dbReference type="GO" id="GO:0031433">
    <property type="term" value="F:telethonin binding"/>
    <property type="evidence" value="ECO:0007669"/>
    <property type="project" value="TreeGrafter"/>
</dbReference>
<dbReference type="InterPro" id="IPR008438">
    <property type="entry name" value="MYOZ"/>
</dbReference>
<evidence type="ECO:0000313" key="4">
    <source>
        <dbReference type="Proteomes" id="UP001044222"/>
    </source>
</evidence>
<dbReference type="EMBL" id="JAFIRN010000003">
    <property type="protein sequence ID" value="KAG5853389.1"/>
    <property type="molecule type" value="Genomic_DNA"/>
</dbReference>
<keyword evidence="2" id="KW-0597">Phosphoprotein</keyword>
<dbReference type="GO" id="GO:0051373">
    <property type="term" value="F:FATZ binding"/>
    <property type="evidence" value="ECO:0007669"/>
    <property type="project" value="TreeGrafter"/>
</dbReference>
<proteinExistence type="inferred from homology"/>
<dbReference type="PANTHER" id="PTHR15941:SF16">
    <property type="entry name" value="MYOZENIN 3A-RELATED"/>
    <property type="match status" value="1"/>
</dbReference>
<dbReference type="Proteomes" id="UP001044222">
    <property type="component" value="Unassembled WGS sequence"/>
</dbReference>
<name>A0A9D3MR14_ANGAN</name>
<dbReference type="PANTHER" id="PTHR15941">
    <property type="entry name" value="MYOZENIN"/>
    <property type="match status" value="1"/>
</dbReference>
<protein>
    <recommendedName>
        <fullName evidence="5">Myozenin 3a</fullName>
    </recommendedName>
</protein>
<evidence type="ECO:0000313" key="3">
    <source>
        <dbReference type="EMBL" id="KAG5853389.1"/>
    </source>
</evidence>
<sequence length="251" mass="28346">MQAPYGDLTRQRKQQAMALSNEARGGHLNLGKKISVPRDIMMEELHLPATRGSRMFQERLKRVEMFTLENAANPPNRCPVVNHIQMSQNAQGGKENVRTEMIIQPRKMLVTTLDKTVAKKGSPNVIAPGYSGPLKEMPTEKFNVTAYPRGYCSPWSEALGQRGDLQITLNLPLPETPPQKQYITHYRCFNRAPIPFTRVAEAPRLVPTPRIEPVEVQSEPIQAPQHAGMRPNFNRAPRGWGMNYNPESNEL</sequence>
<keyword evidence="4" id="KW-1185">Reference proteome</keyword>
<reference evidence="3" key="1">
    <citation type="submission" date="2021-01" db="EMBL/GenBank/DDBJ databases">
        <title>A chromosome-scale assembly of European eel, Anguilla anguilla.</title>
        <authorList>
            <person name="Henkel C."/>
            <person name="Jong-Raadsen S.A."/>
            <person name="Dufour S."/>
            <person name="Weltzien F.-A."/>
            <person name="Palstra A.P."/>
            <person name="Pelster B."/>
            <person name="Spaink H.P."/>
            <person name="Van Den Thillart G.E."/>
            <person name="Jansen H."/>
            <person name="Zahm M."/>
            <person name="Klopp C."/>
            <person name="Cedric C."/>
            <person name="Louis A."/>
            <person name="Berthelot C."/>
            <person name="Parey E."/>
            <person name="Roest Crollius H."/>
            <person name="Montfort J."/>
            <person name="Robinson-Rechavi M."/>
            <person name="Bucao C."/>
            <person name="Bouchez O."/>
            <person name="Gislard M."/>
            <person name="Lluch J."/>
            <person name="Milhes M."/>
            <person name="Lampietro C."/>
            <person name="Lopez Roques C."/>
            <person name="Donnadieu C."/>
            <person name="Braasch I."/>
            <person name="Desvignes T."/>
            <person name="Postlethwait J."/>
            <person name="Bobe J."/>
            <person name="Guiguen Y."/>
            <person name="Dirks R."/>
        </authorList>
    </citation>
    <scope>NUCLEOTIDE SEQUENCE</scope>
    <source>
        <strain evidence="3">Tag_6206</strain>
        <tissue evidence="3">Liver</tissue>
    </source>
</reference>
<dbReference type="GO" id="GO:0030018">
    <property type="term" value="C:Z disc"/>
    <property type="evidence" value="ECO:0007669"/>
    <property type="project" value="InterPro"/>
</dbReference>
<dbReference type="Pfam" id="PF05556">
    <property type="entry name" value="Calsarcin"/>
    <property type="match status" value="1"/>
</dbReference>
<evidence type="ECO:0000256" key="2">
    <source>
        <dbReference type="ARBA" id="ARBA00022553"/>
    </source>
</evidence>
<organism evidence="3 4">
    <name type="scientific">Anguilla anguilla</name>
    <name type="common">European freshwater eel</name>
    <name type="synonym">Muraena anguilla</name>
    <dbReference type="NCBI Taxonomy" id="7936"/>
    <lineage>
        <taxon>Eukaryota</taxon>
        <taxon>Metazoa</taxon>
        <taxon>Chordata</taxon>
        <taxon>Craniata</taxon>
        <taxon>Vertebrata</taxon>
        <taxon>Euteleostomi</taxon>
        <taxon>Actinopterygii</taxon>
        <taxon>Neopterygii</taxon>
        <taxon>Teleostei</taxon>
        <taxon>Anguilliformes</taxon>
        <taxon>Anguillidae</taxon>
        <taxon>Anguilla</taxon>
    </lineage>
</organism>
<dbReference type="GO" id="GO:0015629">
    <property type="term" value="C:actin cytoskeleton"/>
    <property type="evidence" value="ECO:0007669"/>
    <property type="project" value="TreeGrafter"/>
</dbReference>